<sequence length="432" mass="50294">MALLQGFIRVLLFAVVFIVCSCLVLFWCIFVSCLFLVLDYYSYLCGRRNKEGFPMARIRQPKKVKEPVRLRMKDLSDGSKSLYLDIYRNGKRTYEYLKMYLIPETDENARRRNKATMNAANAIKSKRIIEMTNGEAGIENEKEKVFLLDWMQTYKENQEKRGKKDENQIKVAIRIIEDYAGKKVTLDQIDKAFCQGYIDYLMMEYRPRGKRVSNFTLKNYYRVLNSALNAAVRAELMRSNPFDKIDKSDKIRLPESKRSYMTIEEVKALIATPMKYEEIKCAYLFSCFCGLRISDVKRLQWKDVFIDKGQYRLAVSMKKTKEPIYLPLSSEALKWMPERGDKTPDDLVFDLPSGNEINRLLKPWAKAAGINKRFSFHTSRHTFATMMLTLGADLYTTSKLLGHADVKMTQVYAKIINKKKDEAVNLVNGLFD</sequence>
<keyword evidence="7" id="KW-1185">Reference proteome</keyword>
<dbReference type="GO" id="GO:0006310">
    <property type="term" value="P:DNA recombination"/>
    <property type="evidence" value="ECO:0007669"/>
    <property type="project" value="UniProtKB-KW"/>
</dbReference>
<comment type="similarity">
    <text evidence="1">Belongs to the 'phage' integrase family.</text>
</comment>
<dbReference type="STRING" id="667015.Bacsa_0507"/>
<dbReference type="InterPro" id="IPR002104">
    <property type="entry name" value="Integrase_catalytic"/>
</dbReference>
<evidence type="ECO:0000313" key="7">
    <source>
        <dbReference type="Proteomes" id="UP000007486"/>
    </source>
</evidence>
<dbReference type="PANTHER" id="PTHR30349">
    <property type="entry name" value="PHAGE INTEGRASE-RELATED"/>
    <property type="match status" value="1"/>
</dbReference>
<dbReference type="PROSITE" id="PS51898">
    <property type="entry name" value="TYR_RECOMBINASE"/>
    <property type="match status" value="1"/>
</dbReference>
<evidence type="ECO:0000256" key="2">
    <source>
        <dbReference type="ARBA" id="ARBA00023125"/>
    </source>
</evidence>
<dbReference type="PANTHER" id="PTHR30349:SF64">
    <property type="entry name" value="PROPHAGE INTEGRASE INTD-RELATED"/>
    <property type="match status" value="1"/>
</dbReference>
<gene>
    <name evidence="6" type="ordered locus">Bacsa_0507</name>
</gene>
<name>F0QZG0_PHOSB</name>
<accession>F0QZG0</accession>
<keyword evidence="4" id="KW-0472">Membrane</keyword>
<dbReference type="InterPro" id="IPR010998">
    <property type="entry name" value="Integrase_recombinase_N"/>
</dbReference>
<dbReference type="Pfam" id="PF00589">
    <property type="entry name" value="Phage_integrase"/>
    <property type="match status" value="1"/>
</dbReference>
<evidence type="ECO:0000256" key="4">
    <source>
        <dbReference type="SAM" id="Phobius"/>
    </source>
</evidence>
<dbReference type="GO" id="GO:0003677">
    <property type="term" value="F:DNA binding"/>
    <property type="evidence" value="ECO:0007669"/>
    <property type="project" value="UniProtKB-KW"/>
</dbReference>
<reference evidence="6 7" key="1">
    <citation type="journal article" date="2011" name="Stand. Genomic Sci.">
        <title>Complete genome sequence of Bacteroides salanitronis type strain (BL78).</title>
        <authorList>
            <person name="Gronow S."/>
            <person name="Held B."/>
            <person name="Lucas S."/>
            <person name="Lapidus A."/>
            <person name="Del Rio T.G."/>
            <person name="Nolan M."/>
            <person name="Tice H."/>
            <person name="Deshpande S."/>
            <person name="Cheng J.F."/>
            <person name="Pitluck S."/>
            <person name="Liolios K."/>
            <person name="Pagani I."/>
            <person name="Ivanova N."/>
            <person name="Mavromatis K."/>
            <person name="Pati A."/>
            <person name="Tapia R."/>
            <person name="Han C."/>
            <person name="Goodwin L."/>
            <person name="Chen A."/>
            <person name="Palaniappan K."/>
            <person name="Land M."/>
            <person name="Hauser L."/>
            <person name="Chang Y.J."/>
            <person name="Jeffries C.D."/>
            <person name="Brambilla E.M."/>
            <person name="Rohde M."/>
            <person name="Goker M."/>
            <person name="Detter J.C."/>
            <person name="Woyke T."/>
            <person name="Bristow J."/>
            <person name="Markowitz V."/>
            <person name="Hugenholtz P."/>
            <person name="Kyrpides N.C."/>
            <person name="Klenk H.P."/>
            <person name="Eisen J.A."/>
        </authorList>
    </citation>
    <scope>NUCLEOTIDE SEQUENCE [LARGE SCALE GENOMIC DNA]</scope>
    <source>
        <strain evidence="6 7">DSM 18170</strain>
    </source>
</reference>
<dbReference type="GO" id="GO:0015074">
    <property type="term" value="P:DNA integration"/>
    <property type="evidence" value="ECO:0007669"/>
    <property type="project" value="InterPro"/>
</dbReference>
<keyword evidence="4" id="KW-0812">Transmembrane</keyword>
<dbReference type="EMBL" id="CP002530">
    <property type="protein sequence ID" value="ADY35105.1"/>
    <property type="molecule type" value="Genomic_DNA"/>
</dbReference>
<dbReference type="eggNOG" id="COG4974">
    <property type="taxonomic scope" value="Bacteria"/>
</dbReference>
<dbReference type="Gene3D" id="1.10.443.10">
    <property type="entry name" value="Intergrase catalytic core"/>
    <property type="match status" value="1"/>
</dbReference>
<organism evidence="6 7">
    <name type="scientific">Phocaeicola salanitronis (strain DSM 18170 / JCM 13657 / CCUG 60908 / BL78)</name>
    <name type="common">Bacteroides salanitronis</name>
    <dbReference type="NCBI Taxonomy" id="667015"/>
    <lineage>
        <taxon>Bacteria</taxon>
        <taxon>Pseudomonadati</taxon>
        <taxon>Bacteroidota</taxon>
        <taxon>Bacteroidia</taxon>
        <taxon>Bacteroidales</taxon>
        <taxon>Bacteroidaceae</taxon>
        <taxon>Phocaeicola</taxon>
    </lineage>
</organism>
<feature type="transmembrane region" description="Helical" evidence="4">
    <location>
        <begin position="12"/>
        <end position="38"/>
    </location>
</feature>
<evidence type="ECO:0000256" key="3">
    <source>
        <dbReference type="ARBA" id="ARBA00023172"/>
    </source>
</evidence>
<dbReference type="Gene3D" id="1.10.150.130">
    <property type="match status" value="1"/>
</dbReference>
<dbReference type="HOGENOM" id="CLU_033139_1_0_10"/>
<dbReference type="CDD" id="cd01185">
    <property type="entry name" value="INTN1_C_like"/>
    <property type="match status" value="1"/>
</dbReference>
<evidence type="ECO:0000256" key="1">
    <source>
        <dbReference type="ARBA" id="ARBA00008857"/>
    </source>
</evidence>
<dbReference type="InterPro" id="IPR025269">
    <property type="entry name" value="SAM-like_dom"/>
</dbReference>
<feature type="domain" description="Tyr recombinase" evidence="5">
    <location>
        <begin position="256"/>
        <end position="425"/>
    </location>
</feature>
<keyword evidence="4" id="KW-1133">Transmembrane helix</keyword>
<dbReference type="SUPFAM" id="SSF56349">
    <property type="entry name" value="DNA breaking-rejoining enzymes"/>
    <property type="match status" value="1"/>
</dbReference>
<keyword evidence="3" id="KW-0233">DNA recombination</keyword>
<dbReference type="InterPro" id="IPR050090">
    <property type="entry name" value="Tyrosine_recombinase_XerCD"/>
</dbReference>
<dbReference type="InterPro" id="IPR035386">
    <property type="entry name" value="Arm-DNA-bind_5"/>
</dbReference>
<proteinExistence type="inferred from homology"/>
<dbReference type="InterPro" id="IPR013762">
    <property type="entry name" value="Integrase-like_cat_sf"/>
</dbReference>
<evidence type="ECO:0000259" key="5">
    <source>
        <dbReference type="PROSITE" id="PS51898"/>
    </source>
</evidence>
<dbReference type="KEGG" id="bsa:Bacsa_0507"/>
<keyword evidence="2" id="KW-0238">DNA-binding</keyword>
<dbReference type="Pfam" id="PF17293">
    <property type="entry name" value="Arm-DNA-bind_5"/>
    <property type="match status" value="1"/>
</dbReference>
<dbReference type="AlphaFoldDB" id="F0QZG0"/>
<evidence type="ECO:0000313" key="6">
    <source>
        <dbReference type="EMBL" id="ADY35105.1"/>
    </source>
</evidence>
<dbReference type="Pfam" id="PF13102">
    <property type="entry name" value="Phage_int_SAM_5"/>
    <property type="match status" value="1"/>
</dbReference>
<dbReference type="InterPro" id="IPR011010">
    <property type="entry name" value="DNA_brk_join_enz"/>
</dbReference>
<dbReference type="Proteomes" id="UP000007486">
    <property type="component" value="Chromosome"/>
</dbReference>
<protein>
    <submittedName>
        <fullName evidence="6">Integrase family protein</fullName>
    </submittedName>
</protein>